<organism evidence="1 2">
    <name type="scientific">Aspergillus transmontanensis</name>
    <dbReference type="NCBI Taxonomy" id="1034304"/>
    <lineage>
        <taxon>Eukaryota</taxon>
        <taxon>Fungi</taxon>
        <taxon>Dikarya</taxon>
        <taxon>Ascomycota</taxon>
        <taxon>Pezizomycotina</taxon>
        <taxon>Eurotiomycetes</taxon>
        <taxon>Eurotiomycetidae</taxon>
        <taxon>Eurotiales</taxon>
        <taxon>Aspergillaceae</taxon>
        <taxon>Aspergillus</taxon>
        <taxon>Aspergillus subgen. Circumdati</taxon>
    </lineage>
</organism>
<dbReference type="AlphaFoldDB" id="A0A5N6VY13"/>
<gene>
    <name evidence="1" type="ORF">BDV41DRAFT_538798</name>
</gene>
<reference evidence="2" key="1">
    <citation type="submission" date="2019-04" db="EMBL/GenBank/DDBJ databases">
        <title>Friends and foes A comparative genomics studyof 23 Aspergillus species from section Flavi.</title>
        <authorList>
            <consortium name="DOE Joint Genome Institute"/>
            <person name="Kjaerbolling I."/>
            <person name="Vesth T."/>
            <person name="Frisvad J.C."/>
            <person name="Nybo J.L."/>
            <person name="Theobald S."/>
            <person name="Kildgaard S."/>
            <person name="Isbrandt T."/>
            <person name="Kuo A."/>
            <person name="Sato A."/>
            <person name="Lyhne E.K."/>
            <person name="Kogle M.E."/>
            <person name="Wiebenga A."/>
            <person name="Kun R.S."/>
            <person name="Lubbers R.J."/>
            <person name="Makela M.R."/>
            <person name="Barry K."/>
            <person name="Chovatia M."/>
            <person name="Clum A."/>
            <person name="Daum C."/>
            <person name="Haridas S."/>
            <person name="He G."/>
            <person name="LaButti K."/>
            <person name="Lipzen A."/>
            <person name="Mondo S."/>
            <person name="Riley R."/>
            <person name="Salamov A."/>
            <person name="Simmons B.A."/>
            <person name="Magnuson J.K."/>
            <person name="Henrissat B."/>
            <person name="Mortensen U.H."/>
            <person name="Larsen T.O."/>
            <person name="Devries R.P."/>
            <person name="Grigoriev I.V."/>
            <person name="Machida M."/>
            <person name="Baker S.E."/>
            <person name="Andersen M.R."/>
        </authorList>
    </citation>
    <scope>NUCLEOTIDE SEQUENCE [LARGE SCALE GENOMIC DNA]</scope>
    <source>
        <strain evidence="2">CBS 130015</strain>
    </source>
</reference>
<evidence type="ECO:0000313" key="1">
    <source>
        <dbReference type="EMBL" id="KAE8312559.1"/>
    </source>
</evidence>
<sequence>MTAQIPCFGWERGSTPLPWLVCPCVCQSWSEWVHMRYVCVSYDRLASVVGPVFRKVDRCHAMCVDWFYSRGNFILGVFTLGKWEIETMVFLFVFEG</sequence>
<name>A0A5N6VY13_9EURO</name>
<evidence type="ECO:0000313" key="2">
    <source>
        <dbReference type="Proteomes" id="UP000325433"/>
    </source>
</evidence>
<keyword evidence="2" id="KW-1185">Reference proteome</keyword>
<accession>A0A5N6VY13</accession>
<proteinExistence type="predicted"/>
<protein>
    <submittedName>
        <fullName evidence="1">Uncharacterized protein</fullName>
    </submittedName>
</protein>
<dbReference type="EMBL" id="ML738332">
    <property type="protein sequence ID" value="KAE8312559.1"/>
    <property type="molecule type" value="Genomic_DNA"/>
</dbReference>
<dbReference type="Proteomes" id="UP000325433">
    <property type="component" value="Unassembled WGS sequence"/>
</dbReference>